<dbReference type="Proteomes" id="UP000250434">
    <property type="component" value="Chromosome"/>
</dbReference>
<organism evidence="2 3">
    <name type="scientific">Amycolatopsis albispora</name>
    <dbReference type="NCBI Taxonomy" id="1804986"/>
    <lineage>
        <taxon>Bacteria</taxon>
        <taxon>Bacillati</taxon>
        <taxon>Actinomycetota</taxon>
        <taxon>Actinomycetes</taxon>
        <taxon>Pseudonocardiales</taxon>
        <taxon>Pseudonocardiaceae</taxon>
        <taxon>Amycolatopsis</taxon>
    </lineage>
</organism>
<accession>A0A344LGI8</accession>
<dbReference type="Pfam" id="PF16170">
    <property type="entry name" value="DUF4873"/>
    <property type="match status" value="1"/>
</dbReference>
<gene>
    <name evidence="2" type="ORF">A4R43_35845</name>
</gene>
<dbReference type="AlphaFoldDB" id="A0A344LGI8"/>
<evidence type="ECO:0000313" key="2">
    <source>
        <dbReference type="EMBL" id="AXB47162.1"/>
    </source>
</evidence>
<dbReference type="KEGG" id="aab:A4R43_35845"/>
<sequence length="111" mass="12218">MSEHEHDDEDGYTGDATLVVGETELAVKVQLRGHFQPIDGYYHWYGRIGASAELSELLGGKKTKAELRTPEGSAACELSDPDPWDRYRVMGTSTPPFHVPKSLEEIEAATA</sequence>
<evidence type="ECO:0000313" key="3">
    <source>
        <dbReference type="Proteomes" id="UP000250434"/>
    </source>
</evidence>
<proteinExistence type="predicted"/>
<dbReference type="InterPro" id="IPR032371">
    <property type="entry name" value="DUF4873"/>
</dbReference>
<name>A0A344LGI8_9PSEU</name>
<keyword evidence="2" id="KW-0560">Oxidoreductase</keyword>
<evidence type="ECO:0000259" key="1">
    <source>
        <dbReference type="Pfam" id="PF16170"/>
    </source>
</evidence>
<dbReference type="GO" id="GO:0004497">
    <property type="term" value="F:monooxygenase activity"/>
    <property type="evidence" value="ECO:0007669"/>
    <property type="project" value="UniProtKB-KW"/>
</dbReference>
<keyword evidence="3" id="KW-1185">Reference proteome</keyword>
<keyword evidence="2" id="KW-0503">Monooxygenase</keyword>
<reference evidence="2 3" key="1">
    <citation type="submission" date="2016-04" db="EMBL/GenBank/DDBJ databases">
        <title>Complete genome sequence and analysis of deep-sea sediment isolate, Amycolatopsis sp. WP1.</title>
        <authorList>
            <person name="Wang H."/>
            <person name="Chen S."/>
            <person name="Wu Q."/>
        </authorList>
    </citation>
    <scope>NUCLEOTIDE SEQUENCE [LARGE SCALE GENOMIC DNA]</scope>
    <source>
        <strain evidence="2 3">WP1</strain>
    </source>
</reference>
<dbReference type="OrthoDB" id="3683556at2"/>
<feature type="domain" description="DUF4873" evidence="1">
    <location>
        <begin position="9"/>
        <end position="99"/>
    </location>
</feature>
<dbReference type="EMBL" id="CP015163">
    <property type="protein sequence ID" value="AXB47162.1"/>
    <property type="molecule type" value="Genomic_DNA"/>
</dbReference>
<dbReference type="RefSeq" id="WP_113696220.1">
    <property type="nucleotide sequence ID" value="NZ_CP015163.1"/>
</dbReference>
<protein>
    <submittedName>
        <fullName evidence="2">Monooxygenase</fullName>
    </submittedName>
</protein>